<dbReference type="InterPro" id="IPR012337">
    <property type="entry name" value="RNaseH-like_sf"/>
</dbReference>
<dbReference type="Gene3D" id="3.30.70.370">
    <property type="match status" value="1"/>
</dbReference>
<dbReference type="SUPFAM" id="SSF56672">
    <property type="entry name" value="DNA/RNA polymerases"/>
    <property type="match status" value="1"/>
</dbReference>
<name>A0ABT5F965_9BACT</name>
<protein>
    <recommendedName>
        <fullName evidence="1">DNA-directed DNA polymerase</fullName>
        <ecNumber evidence="1">2.7.7.7</ecNumber>
    </recommendedName>
</protein>
<dbReference type="InterPro" id="IPR001098">
    <property type="entry name" value="DNA-dir_DNA_pol_A_palm_dom"/>
</dbReference>
<accession>A0ABT5F965</accession>
<dbReference type="SMART" id="SM00482">
    <property type="entry name" value="POLAc"/>
    <property type="match status" value="1"/>
</dbReference>
<keyword evidence="2" id="KW-0235">DNA replication</keyword>
<proteinExistence type="predicted"/>
<feature type="domain" description="DNA-directed DNA polymerase family A palm" evidence="4">
    <location>
        <begin position="340"/>
        <end position="612"/>
    </location>
</feature>
<dbReference type="Pfam" id="PF00476">
    <property type="entry name" value="DNA_pol_A"/>
    <property type="match status" value="1"/>
</dbReference>
<reference evidence="5 6" key="1">
    <citation type="submission" date="2022-11" db="EMBL/GenBank/DDBJ databases">
        <title>Minimal conservation of predation-associated metabolite biosynthetic gene clusters underscores biosynthetic potential of Myxococcota including descriptions for ten novel species: Archangium lansinium sp. nov., Myxococcus landrumus sp. nov., Nannocystis bai.</title>
        <authorList>
            <person name="Ahearne A."/>
            <person name="Stevens C."/>
            <person name="Dowd S."/>
        </authorList>
    </citation>
    <scope>NUCLEOTIDE SEQUENCE [LARGE SCALE GENOMIC DNA]</scope>
    <source>
        <strain evidence="5 6">RJM3</strain>
    </source>
</reference>
<sequence length="667" mass="73239">MRPGVEDSVFVDFETITTADLTLKKMTTHEYVTDPRFDVLCVAIARGREDVRVYYKDAPEAAGLARARSVLVEASKEGCRFVAHNVGFDGLICKLLWGVSFGSYFDTTGYARFLGIQAGLANTAAFFGKKKLEAPPFNEASLSDRKALQRLARYCATDTALARFIFNQAVADEMYPDAEFAVNGMTAQGNLRGLSVDIERAAALAAELAELRATALDEFASTFQFDTTDLTKVKKVLRFLDDKWGIKLSSLDKRDPGRADAVVHVPEAQRFLALRQRIHTLHKATQNVAAYARIPRRVYNFLHYHGAHTGRFTAGGRDAGKLNIHTLFKTKNSAKITELGRERTLIVPEEGSSFRAADLSNIEARIVAFLAGEHALLDQFAAPGSDVYIWFAQPIFPDVTIVKGGENDHLRQLGKEAVLGLGFGMGFNTFLDRVRTAVPGVSIDLVQKMFNAYQGSFPKIRAIRYALHRQFAAVAEQRVAFPEVPCPMYFTSEPASAGPSVVVTLPTGRSLFYRSIVGEDELGPYGPKRAYWYAPAATCHPSVRARARGAGQKRFADGQVRSRITPQVLVENVVQAVARDLMVHQALQLEQEGLRVAFHAHDEIVVACNKCSCLEATNRLHKDGCAWSAAGLAMKRIMSAVPPTLPGLSGLPVACEVKEDVRVSYAG</sequence>
<dbReference type="SUPFAM" id="SSF53098">
    <property type="entry name" value="Ribonuclease H-like"/>
    <property type="match status" value="1"/>
</dbReference>
<dbReference type="RefSeq" id="WP_271930508.1">
    <property type="nucleotide sequence ID" value="NZ_JAQNDO010000001.1"/>
</dbReference>
<dbReference type="InterPro" id="IPR043502">
    <property type="entry name" value="DNA/RNA_pol_sf"/>
</dbReference>
<evidence type="ECO:0000313" key="5">
    <source>
        <dbReference type="EMBL" id="MDC0749958.1"/>
    </source>
</evidence>
<keyword evidence="6" id="KW-1185">Reference proteome</keyword>
<evidence type="ECO:0000256" key="2">
    <source>
        <dbReference type="ARBA" id="ARBA00022705"/>
    </source>
</evidence>
<comment type="catalytic activity">
    <reaction evidence="3">
        <text>DNA(n) + a 2'-deoxyribonucleoside 5'-triphosphate = DNA(n+1) + diphosphate</text>
        <dbReference type="Rhea" id="RHEA:22508"/>
        <dbReference type="Rhea" id="RHEA-COMP:17339"/>
        <dbReference type="Rhea" id="RHEA-COMP:17340"/>
        <dbReference type="ChEBI" id="CHEBI:33019"/>
        <dbReference type="ChEBI" id="CHEBI:61560"/>
        <dbReference type="ChEBI" id="CHEBI:173112"/>
        <dbReference type="EC" id="2.7.7.7"/>
    </reaction>
</comment>
<dbReference type="EC" id="2.7.7.7" evidence="1"/>
<gene>
    <name evidence="5" type="ORF">POL67_52015</name>
</gene>
<evidence type="ECO:0000313" key="6">
    <source>
        <dbReference type="Proteomes" id="UP001221411"/>
    </source>
</evidence>
<evidence type="ECO:0000259" key="4">
    <source>
        <dbReference type="SMART" id="SM00482"/>
    </source>
</evidence>
<dbReference type="EMBL" id="JAQNDO010000001">
    <property type="protein sequence ID" value="MDC0749958.1"/>
    <property type="molecule type" value="Genomic_DNA"/>
</dbReference>
<evidence type="ECO:0000256" key="1">
    <source>
        <dbReference type="ARBA" id="ARBA00012417"/>
    </source>
</evidence>
<dbReference type="PANTHER" id="PTHR10133:SF27">
    <property type="entry name" value="DNA POLYMERASE NU"/>
    <property type="match status" value="1"/>
</dbReference>
<dbReference type="InterPro" id="IPR002298">
    <property type="entry name" value="DNA_polymerase_A"/>
</dbReference>
<evidence type="ECO:0000256" key="3">
    <source>
        <dbReference type="ARBA" id="ARBA00049244"/>
    </source>
</evidence>
<comment type="caution">
    <text evidence="5">The sequence shown here is derived from an EMBL/GenBank/DDBJ whole genome shotgun (WGS) entry which is preliminary data.</text>
</comment>
<organism evidence="5 6">
    <name type="scientific">Polyangium mundeleinium</name>
    <dbReference type="NCBI Taxonomy" id="2995306"/>
    <lineage>
        <taxon>Bacteria</taxon>
        <taxon>Pseudomonadati</taxon>
        <taxon>Myxococcota</taxon>
        <taxon>Polyangia</taxon>
        <taxon>Polyangiales</taxon>
        <taxon>Polyangiaceae</taxon>
        <taxon>Polyangium</taxon>
    </lineage>
</organism>
<dbReference type="Gene3D" id="1.10.150.20">
    <property type="entry name" value="5' to 3' exonuclease, C-terminal subdomain"/>
    <property type="match status" value="1"/>
</dbReference>
<dbReference type="Proteomes" id="UP001221411">
    <property type="component" value="Unassembled WGS sequence"/>
</dbReference>
<dbReference type="PANTHER" id="PTHR10133">
    <property type="entry name" value="DNA POLYMERASE I"/>
    <property type="match status" value="1"/>
</dbReference>